<dbReference type="EMBL" id="JACGWO010000011">
    <property type="protein sequence ID" value="KAK4414989.1"/>
    <property type="molecule type" value="Genomic_DNA"/>
</dbReference>
<name>A0AAE1XNZ7_9LAMI</name>
<protein>
    <submittedName>
        <fullName evidence="1">Uncharacterized protein</fullName>
    </submittedName>
</protein>
<dbReference type="Proteomes" id="UP001293254">
    <property type="component" value="Unassembled WGS sequence"/>
</dbReference>
<accession>A0AAE1XNZ7</accession>
<reference evidence="1" key="1">
    <citation type="submission" date="2020-06" db="EMBL/GenBank/DDBJ databases">
        <authorList>
            <person name="Li T."/>
            <person name="Hu X."/>
            <person name="Zhang T."/>
            <person name="Song X."/>
            <person name="Zhang H."/>
            <person name="Dai N."/>
            <person name="Sheng W."/>
            <person name="Hou X."/>
            <person name="Wei L."/>
        </authorList>
    </citation>
    <scope>NUCLEOTIDE SEQUENCE</scope>
    <source>
        <strain evidence="1">3651</strain>
        <tissue evidence="1">Leaf</tissue>
    </source>
</reference>
<evidence type="ECO:0000313" key="1">
    <source>
        <dbReference type="EMBL" id="KAK4414989.1"/>
    </source>
</evidence>
<evidence type="ECO:0000313" key="2">
    <source>
        <dbReference type="Proteomes" id="UP001293254"/>
    </source>
</evidence>
<sequence length="107" mass="12487">MRDLEIKQVSKMFPNELTLFTAKKEMFFCFNMLATLSFRSQGNSFALNAKINWGPMMQNSLSKDRNGRGETWVPCILKNGMGVLLLMDRFHSRCYRELTMVSEFPFD</sequence>
<reference evidence="1" key="2">
    <citation type="journal article" date="2024" name="Plant">
        <title>Genomic evolution and insights into agronomic trait innovations of Sesamum species.</title>
        <authorList>
            <person name="Miao H."/>
            <person name="Wang L."/>
            <person name="Qu L."/>
            <person name="Liu H."/>
            <person name="Sun Y."/>
            <person name="Le M."/>
            <person name="Wang Q."/>
            <person name="Wei S."/>
            <person name="Zheng Y."/>
            <person name="Lin W."/>
            <person name="Duan Y."/>
            <person name="Cao H."/>
            <person name="Xiong S."/>
            <person name="Wang X."/>
            <person name="Wei L."/>
            <person name="Li C."/>
            <person name="Ma Q."/>
            <person name="Ju M."/>
            <person name="Zhao R."/>
            <person name="Li G."/>
            <person name="Mu C."/>
            <person name="Tian Q."/>
            <person name="Mei H."/>
            <person name="Zhang T."/>
            <person name="Gao T."/>
            <person name="Zhang H."/>
        </authorList>
    </citation>
    <scope>NUCLEOTIDE SEQUENCE</scope>
    <source>
        <strain evidence="1">3651</strain>
    </source>
</reference>
<organism evidence="1 2">
    <name type="scientific">Sesamum alatum</name>
    <dbReference type="NCBI Taxonomy" id="300844"/>
    <lineage>
        <taxon>Eukaryota</taxon>
        <taxon>Viridiplantae</taxon>
        <taxon>Streptophyta</taxon>
        <taxon>Embryophyta</taxon>
        <taxon>Tracheophyta</taxon>
        <taxon>Spermatophyta</taxon>
        <taxon>Magnoliopsida</taxon>
        <taxon>eudicotyledons</taxon>
        <taxon>Gunneridae</taxon>
        <taxon>Pentapetalae</taxon>
        <taxon>asterids</taxon>
        <taxon>lamiids</taxon>
        <taxon>Lamiales</taxon>
        <taxon>Pedaliaceae</taxon>
        <taxon>Sesamum</taxon>
    </lineage>
</organism>
<keyword evidence="2" id="KW-1185">Reference proteome</keyword>
<dbReference type="AlphaFoldDB" id="A0AAE1XNZ7"/>
<gene>
    <name evidence="1" type="ORF">Salat_2606000</name>
</gene>
<comment type="caution">
    <text evidence="1">The sequence shown here is derived from an EMBL/GenBank/DDBJ whole genome shotgun (WGS) entry which is preliminary data.</text>
</comment>
<proteinExistence type="predicted"/>